<feature type="compositionally biased region" description="Low complexity" evidence="1">
    <location>
        <begin position="54"/>
        <end position="74"/>
    </location>
</feature>
<evidence type="ECO:0000313" key="4">
    <source>
        <dbReference type="Proteomes" id="UP000559182"/>
    </source>
</evidence>
<gene>
    <name evidence="3" type="ORF">FHU39_000381</name>
</gene>
<dbReference type="InterPro" id="IPR011048">
    <property type="entry name" value="Haem_d1_sf"/>
</dbReference>
<keyword evidence="2" id="KW-0812">Transmembrane</keyword>
<dbReference type="Proteomes" id="UP000559182">
    <property type="component" value="Unassembled WGS sequence"/>
</dbReference>
<dbReference type="Gene3D" id="2.130.10.10">
    <property type="entry name" value="YVTN repeat-like/Quinoprotein amine dehydrogenase"/>
    <property type="match status" value="2"/>
</dbReference>
<accession>A0A839MZ13</accession>
<sequence>MGERTHWRQEQVYVRRRRTALAILAIVCVALSASAIGAWRAFRPDNARAEAVTTAGTPATANPTATATSISTAPTPTPKVTQRVPSADTRLERIDRFTGGITPKSVDASEHGLVLANNMIYSHSITVYNSRTHELVKRLPDSIDLSKYGFAGHKGISKGGPVEAAWTKDAKYAYVSNYVMSGPGFKGYATDECSPKSGFDRGFVYRFNAATMKWDQAIEVGAVPKFVALTPDQKKVVISNWCDFTISIIDRAKAKQVKVIKLAAQPRGIVIMPDNKTAYVAAMYGNKVFRVNLDTGEHHVIMTVNRPRHLVLSPDSKWLYLAASGTNTVYKIDTSTDKVVSQVVSGPEPRSMSISQDGTALYVVNYFGKSASKITTSDMKVVQRVPTDPAPIGITYDDATHQVWVACYGGSMLVFDDTKTTVSTSTGTSSPAAPTAPGAVTATAE</sequence>
<organism evidence="3 4">
    <name type="scientific">Flexivirga oryzae</name>
    <dbReference type="NCBI Taxonomy" id="1794944"/>
    <lineage>
        <taxon>Bacteria</taxon>
        <taxon>Bacillati</taxon>
        <taxon>Actinomycetota</taxon>
        <taxon>Actinomycetes</taxon>
        <taxon>Micrococcales</taxon>
        <taxon>Dermacoccaceae</taxon>
        <taxon>Flexivirga</taxon>
    </lineage>
</organism>
<dbReference type="PANTHER" id="PTHR47197:SF3">
    <property type="entry name" value="DIHYDRO-HEME D1 DEHYDROGENASE"/>
    <property type="match status" value="1"/>
</dbReference>
<reference evidence="3 4" key="1">
    <citation type="submission" date="2020-08" db="EMBL/GenBank/DDBJ databases">
        <title>Sequencing the genomes of 1000 actinobacteria strains.</title>
        <authorList>
            <person name="Klenk H.-P."/>
        </authorList>
    </citation>
    <scope>NUCLEOTIDE SEQUENCE [LARGE SCALE GENOMIC DNA]</scope>
    <source>
        <strain evidence="3 4">DSM 105369</strain>
    </source>
</reference>
<keyword evidence="2" id="KW-1133">Transmembrane helix</keyword>
<evidence type="ECO:0000256" key="1">
    <source>
        <dbReference type="SAM" id="MobiDB-lite"/>
    </source>
</evidence>
<keyword evidence="2" id="KW-0472">Membrane</keyword>
<proteinExistence type="predicted"/>
<feature type="region of interest" description="Disordered" evidence="1">
    <location>
        <begin position="54"/>
        <end position="82"/>
    </location>
</feature>
<dbReference type="SUPFAM" id="SSF51004">
    <property type="entry name" value="C-terminal (heme d1) domain of cytochrome cd1-nitrite reductase"/>
    <property type="match status" value="1"/>
</dbReference>
<evidence type="ECO:0000256" key="2">
    <source>
        <dbReference type="SAM" id="Phobius"/>
    </source>
</evidence>
<dbReference type="InterPro" id="IPR051200">
    <property type="entry name" value="Host-pathogen_enzymatic-act"/>
</dbReference>
<keyword evidence="4" id="KW-1185">Reference proteome</keyword>
<dbReference type="RefSeq" id="WP_183318455.1">
    <property type="nucleotide sequence ID" value="NZ_JACHVQ010000001.1"/>
</dbReference>
<dbReference type="PANTHER" id="PTHR47197">
    <property type="entry name" value="PROTEIN NIRF"/>
    <property type="match status" value="1"/>
</dbReference>
<feature type="region of interest" description="Disordered" evidence="1">
    <location>
        <begin position="421"/>
        <end position="445"/>
    </location>
</feature>
<comment type="caution">
    <text evidence="3">The sequence shown here is derived from an EMBL/GenBank/DDBJ whole genome shotgun (WGS) entry which is preliminary data.</text>
</comment>
<dbReference type="AlphaFoldDB" id="A0A839MZ13"/>
<name>A0A839MZ13_9MICO</name>
<protein>
    <submittedName>
        <fullName evidence="3">YVTN family beta-propeller protein</fullName>
    </submittedName>
</protein>
<feature type="transmembrane region" description="Helical" evidence="2">
    <location>
        <begin position="21"/>
        <end position="42"/>
    </location>
</feature>
<evidence type="ECO:0000313" key="3">
    <source>
        <dbReference type="EMBL" id="MBB2890397.1"/>
    </source>
</evidence>
<dbReference type="InterPro" id="IPR015943">
    <property type="entry name" value="WD40/YVTN_repeat-like_dom_sf"/>
</dbReference>
<dbReference type="EMBL" id="JACHVQ010000001">
    <property type="protein sequence ID" value="MBB2890397.1"/>
    <property type="molecule type" value="Genomic_DNA"/>
</dbReference>